<dbReference type="InterPro" id="IPR015973">
    <property type="entry name" value="Ribosomal_eL19_dom2"/>
</dbReference>
<evidence type="ECO:0000259" key="9">
    <source>
        <dbReference type="SMART" id="SM01416"/>
    </source>
</evidence>
<dbReference type="FunFam" id="1.10.1650.10:FF:000001">
    <property type="entry name" value="Ribosomal protein L19"/>
    <property type="match status" value="1"/>
</dbReference>
<proteinExistence type="inferred from homology"/>
<dbReference type="SUPFAM" id="SSF48140">
    <property type="entry name" value="Ribosomal protein L19 (L19e)"/>
    <property type="match status" value="1"/>
</dbReference>
<dbReference type="InterPro" id="IPR033936">
    <property type="entry name" value="Ribosomal_eL19_arc"/>
</dbReference>
<evidence type="ECO:0000256" key="4">
    <source>
        <dbReference type="ARBA" id="ARBA00022884"/>
    </source>
</evidence>
<dbReference type="Gene3D" id="1.10.1200.60">
    <property type="match status" value="1"/>
</dbReference>
<dbReference type="Gene3D" id="1.20.5.560">
    <property type="entry name" value="Single Heli x bin"/>
    <property type="match status" value="1"/>
</dbReference>
<evidence type="ECO:0000256" key="7">
    <source>
        <dbReference type="HAMAP-Rule" id="MF_01475"/>
    </source>
</evidence>
<dbReference type="InterPro" id="IPR057259">
    <property type="entry name" value="Ribosomal_L19e"/>
</dbReference>
<evidence type="ECO:0000256" key="2">
    <source>
        <dbReference type="ARBA" id="ARBA00011838"/>
    </source>
</evidence>
<evidence type="ECO:0000256" key="1">
    <source>
        <dbReference type="ARBA" id="ARBA00011082"/>
    </source>
</evidence>
<sequence length="148" mass="16984">MKLDTKKRLAADILKVGVNRVWIDPSRIADVSSAITRDDIKRLIKQGVIKAKPETGISRGRIRERALKRKAGRRGGMGSRKGAKGARMPKKANWIKTVRPLRARLRELRKEGVIDQREYRKLYRMVKGGSFRSKAHLNLYLKERGILK</sequence>
<feature type="domain" description="Large ribosomal subunit protein eL19" evidence="9">
    <location>
        <begin position="2"/>
        <end position="145"/>
    </location>
</feature>
<organism evidence="10 11">
    <name type="scientific">Hadarchaeum yellowstonense</name>
    <dbReference type="NCBI Taxonomy" id="1776334"/>
    <lineage>
        <taxon>Archaea</taxon>
        <taxon>Methanobacteriati</taxon>
        <taxon>Candidatus Hadarchaeota</taxon>
        <taxon>Candidatus Hadarchaeia</taxon>
        <taxon>Candidatus Hadarchaeales</taxon>
        <taxon>Candidatus Hadarchaeaceae</taxon>
        <taxon>Candidatus Hadarchaeum</taxon>
    </lineage>
</organism>
<gene>
    <name evidence="7" type="primary">rpl19e</name>
    <name evidence="10" type="ORF">APZ16_05460</name>
</gene>
<dbReference type="GO" id="GO:0070180">
    <property type="term" value="F:large ribosomal subunit rRNA binding"/>
    <property type="evidence" value="ECO:0007669"/>
    <property type="project" value="UniProtKB-UniRule"/>
</dbReference>
<accession>A0A147JU75</accession>
<reference evidence="10 11" key="1">
    <citation type="journal article" date="2016" name="Nat. Microbiol.">
        <title>Genomic inference of the metabolism of cosmopolitan subsurface Archaea, Hadesarchaea.</title>
        <authorList>
            <person name="Baker B.J."/>
            <person name="Saw J.H."/>
            <person name="Lind A.E."/>
            <person name="Lazar C.S."/>
            <person name="Hinrichs K.-U."/>
            <person name="Teske A.P."/>
            <person name="Ettema T.J."/>
        </authorList>
    </citation>
    <scope>NUCLEOTIDE SEQUENCE [LARGE SCALE GENOMIC DNA]</scope>
</reference>
<evidence type="ECO:0000313" key="11">
    <source>
        <dbReference type="Proteomes" id="UP000074294"/>
    </source>
</evidence>
<keyword evidence="4 7" id="KW-0694">RNA-binding</keyword>
<dbReference type="InterPro" id="IPR000196">
    <property type="entry name" value="Ribosomal_eL19_dom"/>
</dbReference>
<comment type="similarity">
    <text evidence="1 7">Belongs to the eukaryotic ribosomal protein eL19 family.</text>
</comment>
<dbReference type="GO" id="GO:0003735">
    <property type="term" value="F:structural constituent of ribosome"/>
    <property type="evidence" value="ECO:0007669"/>
    <property type="project" value="InterPro"/>
</dbReference>
<dbReference type="GO" id="GO:0006412">
    <property type="term" value="P:translation"/>
    <property type="evidence" value="ECO:0007669"/>
    <property type="project" value="UniProtKB-UniRule"/>
</dbReference>
<dbReference type="SMART" id="SM01416">
    <property type="entry name" value="Ribosomal_L19e"/>
    <property type="match status" value="1"/>
</dbReference>
<keyword evidence="5 7" id="KW-0689">Ribosomal protein</keyword>
<dbReference type="AlphaFoldDB" id="A0A147JU75"/>
<comment type="subunit">
    <text evidence="2 7">Part of the 50S ribosomal subunit.</text>
</comment>
<comment type="function">
    <text evidence="7">Binds to the 23S rRNA.</text>
</comment>
<dbReference type="InterPro" id="IPR039547">
    <property type="entry name" value="Ribosomal_eL19"/>
</dbReference>
<dbReference type="HAMAP" id="MF_01475">
    <property type="entry name" value="Ribosomal_eL19"/>
    <property type="match status" value="1"/>
</dbReference>
<dbReference type="PANTHER" id="PTHR10722">
    <property type="entry name" value="60S RIBOSOMAL PROTEIN L19"/>
    <property type="match status" value="1"/>
</dbReference>
<dbReference type="EMBL" id="LQMQ01000049">
    <property type="protein sequence ID" value="KUO40066.1"/>
    <property type="molecule type" value="Genomic_DNA"/>
</dbReference>
<evidence type="ECO:0000256" key="3">
    <source>
        <dbReference type="ARBA" id="ARBA00022730"/>
    </source>
</evidence>
<dbReference type="GO" id="GO:0022625">
    <property type="term" value="C:cytosolic large ribosomal subunit"/>
    <property type="evidence" value="ECO:0007669"/>
    <property type="project" value="InterPro"/>
</dbReference>
<feature type="region of interest" description="Disordered" evidence="8">
    <location>
        <begin position="68"/>
        <end position="90"/>
    </location>
</feature>
<evidence type="ECO:0000256" key="5">
    <source>
        <dbReference type="ARBA" id="ARBA00022980"/>
    </source>
</evidence>
<dbReference type="Proteomes" id="UP000074294">
    <property type="component" value="Unassembled WGS sequence"/>
</dbReference>
<comment type="caution">
    <text evidence="10">The sequence shown here is derived from an EMBL/GenBank/DDBJ whole genome shotgun (WGS) entry which is preliminary data.</text>
</comment>
<dbReference type="Pfam" id="PF01280">
    <property type="entry name" value="Ribosomal_L19e"/>
    <property type="match status" value="1"/>
</dbReference>
<dbReference type="InterPro" id="IPR035970">
    <property type="entry name" value="60S_ribosomal_eL19_sf"/>
</dbReference>
<keyword evidence="3 7" id="KW-0699">rRNA-binding</keyword>
<dbReference type="Pfam" id="PF25476">
    <property type="entry name" value="Ribosomal_L19e_C"/>
    <property type="match status" value="1"/>
</dbReference>
<evidence type="ECO:0000256" key="8">
    <source>
        <dbReference type="SAM" id="MobiDB-lite"/>
    </source>
</evidence>
<dbReference type="NCBIfam" id="NF006343">
    <property type="entry name" value="PRK08570.1"/>
    <property type="match status" value="1"/>
</dbReference>
<name>A0A147JU75_HADYE</name>
<protein>
    <recommendedName>
        <fullName evidence="7">Large ribosomal subunit protein eL19</fullName>
    </recommendedName>
</protein>
<dbReference type="Gene3D" id="1.10.1650.10">
    <property type="match status" value="1"/>
</dbReference>
<evidence type="ECO:0000256" key="6">
    <source>
        <dbReference type="ARBA" id="ARBA00023274"/>
    </source>
</evidence>
<dbReference type="InterPro" id="IPR057260">
    <property type="entry name" value="Ribosomal_L19e_C"/>
</dbReference>
<dbReference type="CDD" id="cd01418">
    <property type="entry name" value="Ribosomal_L19e_A"/>
    <property type="match status" value="1"/>
</dbReference>
<feature type="compositionally biased region" description="Basic residues" evidence="8">
    <location>
        <begin position="81"/>
        <end position="90"/>
    </location>
</feature>
<dbReference type="InterPro" id="IPR015974">
    <property type="entry name" value="Ribosomal_eL19_dom3"/>
</dbReference>
<evidence type="ECO:0000313" key="10">
    <source>
        <dbReference type="EMBL" id="KUO40066.1"/>
    </source>
</evidence>
<dbReference type="STRING" id="1776334.APZ16_05460"/>
<dbReference type="InterPro" id="IPR015972">
    <property type="entry name" value="Ribosomal_eL19_dom1"/>
</dbReference>
<keyword evidence="6 7" id="KW-0687">Ribonucleoprotein</keyword>